<evidence type="ECO:0000313" key="2">
    <source>
        <dbReference type="Proteomes" id="UP000657075"/>
    </source>
</evidence>
<comment type="caution">
    <text evidence="1">The sequence shown here is derived from an EMBL/GenBank/DDBJ whole genome shotgun (WGS) entry which is preliminary data.</text>
</comment>
<sequence length="113" mass="11833">MIKVDNCSGVCGGCKVRLDGRFAINPGDLLIFYVVDWSNNRIACCAACAVDVNYQSSIWGTVTAITLGKCTSLKVNLSGILPKNFAPASTGVTPLGAFCGRVIGGLDIWALTC</sequence>
<name>A0A830EEZ5_9CREN</name>
<organism evidence="1 2">
    <name type="scientific">Vulcanisaeta souniana JCM 11219</name>
    <dbReference type="NCBI Taxonomy" id="1293586"/>
    <lineage>
        <taxon>Archaea</taxon>
        <taxon>Thermoproteota</taxon>
        <taxon>Thermoprotei</taxon>
        <taxon>Thermoproteales</taxon>
        <taxon>Thermoproteaceae</taxon>
        <taxon>Vulcanisaeta</taxon>
    </lineage>
</organism>
<gene>
    <name evidence="1" type="ORF">GCM10007112_03990</name>
</gene>
<accession>A0A830EEZ5</accession>
<reference evidence="1" key="1">
    <citation type="journal article" date="2014" name="Int. J. Syst. Evol. Microbiol.">
        <title>Complete genome sequence of Corynebacterium casei LMG S-19264T (=DSM 44701T), isolated from a smear-ripened cheese.</title>
        <authorList>
            <consortium name="US DOE Joint Genome Institute (JGI-PGF)"/>
            <person name="Walter F."/>
            <person name="Albersmeier A."/>
            <person name="Kalinowski J."/>
            <person name="Ruckert C."/>
        </authorList>
    </citation>
    <scope>NUCLEOTIDE SEQUENCE</scope>
    <source>
        <strain evidence="1">JCM 11219</strain>
    </source>
</reference>
<reference evidence="1" key="2">
    <citation type="submission" date="2020-09" db="EMBL/GenBank/DDBJ databases">
        <authorList>
            <person name="Sun Q."/>
            <person name="Ohkuma M."/>
        </authorList>
    </citation>
    <scope>NUCLEOTIDE SEQUENCE</scope>
    <source>
        <strain evidence="1">JCM 11219</strain>
    </source>
</reference>
<evidence type="ECO:0000313" key="1">
    <source>
        <dbReference type="EMBL" id="GGI70219.1"/>
    </source>
</evidence>
<proteinExistence type="predicted"/>
<dbReference type="AlphaFoldDB" id="A0A830EEZ5"/>
<dbReference type="EMBL" id="BMNM01000001">
    <property type="protein sequence ID" value="GGI70219.1"/>
    <property type="molecule type" value="Genomic_DNA"/>
</dbReference>
<protein>
    <submittedName>
        <fullName evidence="1">Uncharacterized protein</fullName>
    </submittedName>
</protein>
<dbReference type="Proteomes" id="UP000657075">
    <property type="component" value="Unassembled WGS sequence"/>
</dbReference>